<dbReference type="InterPro" id="IPR002347">
    <property type="entry name" value="SDR_fam"/>
</dbReference>
<dbReference type="VEuPathDB" id="TriTrypDB:TM35_000044810"/>
<organism evidence="4 5">
    <name type="scientific">Trypanosoma theileri</name>
    <dbReference type="NCBI Taxonomy" id="67003"/>
    <lineage>
        <taxon>Eukaryota</taxon>
        <taxon>Discoba</taxon>
        <taxon>Euglenozoa</taxon>
        <taxon>Kinetoplastea</taxon>
        <taxon>Metakinetoplastina</taxon>
        <taxon>Trypanosomatida</taxon>
        <taxon>Trypanosomatidae</taxon>
        <taxon>Trypanosoma</taxon>
    </lineage>
</organism>
<dbReference type="OrthoDB" id="191139at2759"/>
<comment type="similarity">
    <text evidence="1">Belongs to the short-chain dehydrogenases/reductases (SDR) family.</text>
</comment>
<dbReference type="InterPro" id="IPR036291">
    <property type="entry name" value="NAD(P)-bd_dom_sf"/>
</dbReference>
<dbReference type="PRINTS" id="PR00081">
    <property type="entry name" value="GDHRDH"/>
</dbReference>
<dbReference type="AlphaFoldDB" id="A0A1X0P5Q9"/>
<accession>A0A1X0P5Q9</accession>
<gene>
    <name evidence="4" type="ORF">TM35_000044810</name>
</gene>
<evidence type="ECO:0000256" key="2">
    <source>
        <dbReference type="ARBA" id="ARBA00023002"/>
    </source>
</evidence>
<sequence>MRLGYKSELGAVGSACVAGVSFLLLPPSLLPLTVPLWLVLQRLVARGSRNRAHPPHKGDKSNIKVTSTTTTTTNNNNSNGNTHTSTVGTSGDSPNENSSTVLFSRNMRDEERPVVVVTGTNSGIGYYTAVGLAVEGYRVVCTCRNPSLSETTAAKIKKEAQQTRDKYRGNPKYTETPETVLVDGRFSLECDDFESVRRFVDQFQRVYNRLDVLVNNAGMMRKQLEFSRFNPQLELHTAVNFLGPMLLTELLIPLIQKSQGRVVYVASAAHRFPQMLLEPHCWRNTSGIRINGRLLEALKLLNQGESHSDGPLKTSSLGYAFVRYGTSKLLNIYHAHYIAHHYKVPVCSLHPGCVGTNFSKDLMPTEFINRLYQYACLLFLKSWEEGAQTTLHCAMCNVDELKPVNPPASVKQTEFVSPYFVECGNQTLESLLQYGWDLEEAERIISWGKRLVGLTAEKE</sequence>
<reference evidence="4 5" key="1">
    <citation type="submission" date="2017-03" db="EMBL/GenBank/DDBJ databases">
        <title>An alternative strategy for trypanosome survival in the mammalian bloodstream revealed through genome and transcriptome analysis of the ubiquitous bovine parasite Trypanosoma (Megatrypanum) theileri.</title>
        <authorList>
            <person name="Kelly S."/>
            <person name="Ivens A."/>
            <person name="Mott A."/>
            <person name="O'Neill E."/>
            <person name="Emms D."/>
            <person name="Macleod O."/>
            <person name="Voorheis P."/>
            <person name="Matthews J."/>
            <person name="Matthews K."/>
            <person name="Carrington M."/>
        </authorList>
    </citation>
    <scope>NUCLEOTIDE SEQUENCE [LARGE SCALE GENOMIC DNA]</scope>
    <source>
        <strain evidence="4">Edinburgh</strain>
    </source>
</reference>
<dbReference type="Proteomes" id="UP000192257">
    <property type="component" value="Unassembled WGS sequence"/>
</dbReference>
<keyword evidence="2" id="KW-0560">Oxidoreductase</keyword>
<feature type="region of interest" description="Disordered" evidence="3">
    <location>
        <begin position="48"/>
        <end position="98"/>
    </location>
</feature>
<proteinExistence type="inferred from homology"/>
<evidence type="ECO:0000313" key="5">
    <source>
        <dbReference type="Proteomes" id="UP000192257"/>
    </source>
</evidence>
<comment type="caution">
    <text evidence="4">The sequence shown here is derived from an EMBL/GenBank/DDBJ whole genome shotgun (WGS) entry which is preliminary data.</text>
</comment>
<dbReference type="GeneID" id="39982455"/>
<dbReference type="RefSeq" id="XP_028886333.1">
    <property type="nucleotide sequence ID" value="XM_029022675.1"/>
</dbReference>
<name>A0A1X0P5Q9_9TRYP</name>
<evidence type="ECO:0000313" key="4">
    <source>
        <dbReference type="EMBL" id="ORC92267.1"/>
    </source>
</evidence>
<dbReference type="Gene3D" id="3.40.50.720">
    <property type="entry name" value="NAD(P)-binding Rossmann-like Domain"/>
    <property type="match status" value="1"/>
</dbReference>
<keyword evidence="5" id="KW-1185">Reference proteome</keyword>
<evidence type="ECO:0000256" key="3">
    <source>
        <dbReference type="SAM" id="MobiDB-lite"/>
    </source>
</evidence>
<dbReference type="Pfam" id="PF00106">
    <property type="entry name" value="adh_short"/>
    <property type="match status" value="2"/>
</dbReference>
<dbReference type="GO" id="GO:0016491">
    <property type="term" value="F:oxidoreductase activity"/>
    <property type="evidence" value="ECO:0007669"/>
    <property type="project" value="UniProtKB-KW"/>
</dbReference>
<evidence type="ECO:0008006" key="6">
    <source>
        <dbReference type="Google" id="ProtNLM"/>
    </source>
</evidence>
<dbReference type="EMBL" id="NBCO01000004">
    <property type="protein sequence ID" value="ORC92267.1"/>
    <property type="molecule type" value="Genomic_DNA"/>
</dbReference>
<evidence type="ECO:0000256" key="1">
    <source>
        <dbReference type="ARBA" id="ARBA00006484"/>
    </source>
</evidence>
<dbReference type="PANTHER" id="PTHR24320:SF284">
    <property type="entry name" value="DEHYDROGENASE, PUTATIVE-RELATED"/>
    <property type="match status" value="1"/>
</dbReference>
<feature type="compositionally biased region" description="Low complexity" evidence="3">
    <location>
        <begin position="66"/>
        <end position="91"/>
    </location>
</feature>
<dbReference type="STRING" id="67003.A0A1X0P5Q9"/>
<dbReference type="PANTHER" id="PTHR24320">
    <property type="entry name" value="RETINOL DEHYDROGENASE"/>
    <property type="match status" value="1"/>
</dbReference>
<dbReference type="SUPFAM" id="SSF51735">
    <property type="entry name" value="NAD(P)-binding Rossmann-fold domains"/>
    <property type="match status" value="1"/>
</dbReference>
<protein>
    <recommendedName>
        <fullName evidence="6">Short-chain dehydrogenase</fullName>
    </recommendedName>
</protein>